<feature type="compositionally biased region" description="Polar residues" evidence="1">
    <location>
        <begin position="364"/>
        <end position="375"/>
    </location>
</feature>
<feature type="region of interest" description="Disordered" evidence="1">
    <location>
        <begin position="25"/>
        <end position="82"/>
    </location>
</feature>
<dbReference type="EMBL" id="JAACJM010000017">
    <property type="protein sequence ID" value="KAF5368000.1"/>
    <property type="molecule type" value="Genomic_DNA"/>
</dbReference>
<keyword evidence="3" id="KW-1185">Reference proteome</keyword>
<comment type="caution">
    <text evidence="2">The sequence shown here is derived from an EMBL/GenBank/DDBJ whole genome shotgun (WGS) entry which is preliminary data.</text>
</comment>
<dbReference type="Proteomes" id="UP000559256">
    <property type="component" value="Unassembled WGS sequence"/>
</dbReference>
<evidence type="ECO:0000313" key="3">
    <source>
        <dbReference type="Proteomes" id="UP000559256"/>
    </source>
</evidence>
<sequence length="480" mass="53881">MSSQPRPRSFLRTGKSIFSVLHARGGAHKVSTSPFKREASPLNPNRQKRRKTISFAPSSIDGSGSSPTPTTSPFSSTIEPRERQTEEDEALALWLSQYLVHEVHGEETDLASESDLLEQVKVMLLPILRCLKPVSEVVFFALHLLRRAFPRPIPEADVRFLNDAAIIMIRLFALFLRLSSAWLEEIGALRDEIRTAHLVYWMHLDKLLVHRSLIQTLHILDHDLTISQVAWSLQLEQFRSHIERYMQAYNSDLFSRVRNLVMDLERRYPYPSSGFEDVNMHSQSQNQPRKRVMDFLTMNLPKHRCDLTCVNWPTVYPLEPVDPDAEGLVVIPSSLSAASIISVYDIPDDEALYDLKQLEKTMSTDHQSLPPTTTDGMALPSPHNDGDGLTKELTSPHHGSIRQRFSFRGSSRNSSDFPACDSSSSKSAGSPAADDTREPGPQPSRWLSPATIAQLGRRPLKLSFITGGRSPVSSPASPME</sequence>
<proteinExistence type="predicted"/>
<evidence type="ECO:0000256" key="1">
    <source>
        <dbReference type="SAM" id="MobiDB-lite"/>
    </source>
</evidence>
<evidence type="ECO:0000313" key="2">
    <source>
        <dbReference type="EMBL" id="KAF5368000.1"/>
    </source>
</evidence>
<organism evidence="2 3">
    <name type="scientific">Tetrapyrgos nigripes</name>
    <dbReference type="NCBI Taxonomy" id="182062"/>
    <lineage>
        <taxon>Eukaryota</taxon>
        <taxon>Fungi</taxon>
        <taxon>Dikarya</taxon>
        <taxon>Basidiomycota</taxon>
        <taxon>Agaricomycotina</taxon>
        <taxon>Agaricomycetes</taxon>
        <taxon>Agaricomycetidae</taxon>
        <taxon>Agaricales</taxon>
        <taxon>Marasmiineae</taxon>
        <taxon>Marasmiaceae</taxon>
        <taxon>Tetrapyrgos</taxon>
    </lineage>
</organism>
<feature type="region of interest" description="Disordered" evidence="1">
    <location>
        <begin position="362"/>
        <end position="448"/>
    </location>
</feature>
<dbReference type="AlphaFoldDB" id="A0A8H5LS35"/>
<feature type="compositionally biased region" description="Low complexity" evidence="1">
    <location>
        <begin position="54"/>
        <end position="78"/>
    </location>
</feature>
<reference evidence="2 3" key="1">
    <citation type="journal article" date="2020" name="ISME J.">
        <title>Uncovering the hidden diversity of litter-decomposition mechanisms in mushroom-forming fungi.</title>
        <authorList>
            <person name="Floudas D."/>
            <person name="Bentzer J."/>
            <person name="Ahren D."/>
            <person name="Johansson T."/>
            <person name="Persson P."/>
            <person name="Tunlid A."/>
        </authorList>
    </citation>
    <scope>NUCLEOTIDE SEQUENCE [LARGE SCALE GENOMIC DNA]</scope>
    <source>
        <strain evidence="2 3">CBS 291.85</strain>
    </source>
</reference>
<feature type="compositionally biased region" description="Low complexity" evidence="1">
    <location>
        <begin position="402"/>
        <end position="433"/>
    </location>
</feature>
<gene>
    <name evidence="2" type="ORF">D9758_004396</name>
</gene>
<protein>
    <submittedName>
        <fullName evidence="2">Uncharacterized protein</fullName>
    </submittedName>
</protein>
<dbReference type="OrthoDB" id="2834198at2759"/>
<name>A0A8H5LS35_9AGAR</name>
<accession>A0A8H5LS35</accession>